<reference evidence="16" key="1">
    <citation type="submission" date="2017-04" db="EMBL/GenBank/DDBJ databases">
        <authorList>
            <person name="Varghese N."/>
            <person name="Submissions S."/>
        </authorList>
    </citation>
    <scope>NUCLEOTIDE SEQUENCE [LARGE SCALE GENOMIC DNA]</scope>
    <source>
        <strain evidence="16">USBA 82</strain>
    </source>
</reference>
<protein>
    <recommendedName>
        <fullName evidence="13">Histidine biosynthesis bifunctional protein HisIE</fullName>
    </recommendedName>
    <domain>
        <recommendedName>
            <fullName evidence="13">Phosphoribosyl-AMP cyclohydrolase</fullName>
            <shortName evidence="13">PRA-CH</shortName>
            <ecNumber evidence="13">3.5.4.19</ecNumber>
        </recommendedName>
    </domain>
    <domain>
        <recommendedName>
            <fullName evidence="13">Phosphoribosyl-ATP pyrophosphatase</fullName>
            <shortName evidence="13">PRA-PH</shortName>
            <ecNumber evidence="13">3.6.1.31</ecNumber>
        </recommendedName>
    </domain>
</protein>
<evidence type="ECO:0000259" key="14">
    <source>
        <dbReference type="Pfam" id="PF01502"/>
    </source>
</evidence>
<keyword evidence="10 13" id="KW-0067">ATP-binding</keyword>
<evidence type="ECO:0000256" key="10">
    <source>
        <dbReference type="ARBA" id="ARBA00022840"/>
    </source>
</evidence>
<dbReference type="HAMAP" id="MF_01020">
    <property type="entry name" value="HisE"/>
    <property type="match status" value="1"/>
</dbReference>
<dbReference type="Pfam" id="PF01503">
    <property type="entry name" value="PRA-PH"/>
    <property type="match status" value="1"/>
</dbReference>
<dbReference type="PANTHER" id="PTHR42945">
    <property type="entry name" value="HISTIDINE BIOSYNTHESIS BIFUNCTIONAL PROTEIN"/>
    <property type="match status" value="1"/>
</dbReference>
<comment type="similarity">
    <text evidence="6 13">In the N-terminal section; belongs to the PRA-CH family.</text>
</comment>
<evidence type="ECO:0000256" key="2">
    <source>
        <dbReference type="ARBA" id="ARBA00001460"/>
    </source>
</evidence>
<feature type="domain" description="Phosphoribosyl-AMP cyclohydrolase" evidence="14">
    <location>
        <begin position="29"/>
        <end position="102"/>
    </location>
</feature>
<evidence type="ECO:0000256" key="5">
    <source>
        <dbReference type="ARBA" id="ARBA00007731"/>
    </source>
</evidence>
<sequence length="208" mass="23307">MERIKDLKYDDRGLIPVVVQDIDSGQVLMVAYSTEETLMMTVEKGEMVFFSRSRQEIWHKGATSGNTLALVSLHADCDSDTILAQVRPSGPACHTGEISCFHRPITGDDGESPVFLGKLWSYLTKRSKADPSESYTARIVQGPIERVAQKIGEEGVETALAVVQRDVEQTVYETSDLLYHSMLGLISLGIPLGRIWQELKKRHEEDRR</sequence>
<keyword evidence="7 13" id="KW-0028">Amino-acid biosynthesis</keyword>
<evidence type="ECO:0000256" key="1">
    <source>
        <dbReference type="ARBA" id="ARBA00000024"/>
    </source>
</evidence>
<comment type="pathway">
    <text evidence="4 13">Amino-acid biosynthesis; L-histidine biosynthesis; L-histidine from 5-phospho-alpha-D-ribose 1-diphosphate: step 2/9.</text>
</comment>
<dbReference type="Pfam" id="PF01502">
    <property type="entry name" value="PRA-CH"/>
    <property type="match status" value="1"/>
</dbReference>
<keyword evidence="8 13" id="KW-0547">Nucleotide-binding</keyword>
<organism evidence="15 16">
    <name type="scientific">Dethiosulfovibrio salsuginis</name>
    <dbReference type="NCBI Taxonomy" id="561720"/>
    <lineage>
        <taxon>Bacteria</taxon>
        <taxon>Thermotogati</taxon>
        <taxon>Synergistota</taxon>
        <taxon>Synergistia</taxon>
        <taxon>Synergistales</taxon>
        <taxon>Dethiosulfovibrionaceae</taxon>
        <taxon>Dethiosulfovibrio</taxon>
    </lineage>
</organism>
<dbReference type="InterPro" id="IPR008179">
    <property type="entry name" value="HisE"/>
</dbReference>
<dbReference type="Gene3D" id="1.10.287.1080">
    <property type="entry name" value="MazG-like"/>
    <property type="match status" value="1"/>
</dbReference>
<keyword evidence="9 13" id="KW-0378">Hydrolase</keyword>
<dbReference type="NCBIfam" id="NF002747">
    <property type="entry name" value="PRK02759.1"/>
    <property type="match status" value="1"/>
</dbReference>
<dbReference type="RefSeq" id="WP_085543924.1">
    <property type="nucleotide sequence ID" value="NZ_FXBB01000005.1"/>
</dbReference>
<feature type="region of interest" description="Phosphoribosyl-AMP cyclohydrolase" evidence="13">
    <location>
        <begin position="1"/>
        <end position="115"/>
    </location>
</feature>
<dbReference type="Gene3D" id="3.10.20.810">
    <property type="entry name" value="Phosphoribosyl-AMP cyclohydrolase"/>
    <property type="match status" value="1"/>
</dbReference>
<comment type="subcellular location">
    <subcellularLocation>
        <location evidence="13">Cytoplasm</location>
    </subcellularLocation>
</comment>
<dbReference type="InterPro" id="IPR002496">
    <property type="entry name" value="PRib_AMP_CycHydrolase_dom"/>
</dbReference>
<keyword evidence="16" id="KW-1185">Reference proteome</keyword>
<dbReference type="CDD" id="cd11534">
    <property type="entry name" value="NTP-PPase_HisIE_like"/>
    <property type="match status" value="1"/>
</dbReference>
<dbReference type="GO" id="GO:0004635">
    <property type="term" value="F:phosphoribosyl-AMP cyclohydrolase activity"/>
    <property type="evidence" value="ECO:0007669"/>
    <property type="project" value="UniProtKB-UniRule"/>
</dbReference>
<dbReference type="NCBIfam" id="NF000768">
    <property type="entry name" value="PRK00051.1"/>
    <property type="match status" value="1"/>
</dbReference>
<feature type="region of interest" description="Phosphoribosyl-ATP pyrophosphohydrolase" evidence="13">
    <location>
        <begin position="116"/>
        <end position="208"/>
    </location>
</feature>
<evidence type="ECO:0000256" key="4">
    <source>
        <dbReference type="ARBA" id="ARBA00005204"/>
    </source>
</evidence>
<dbReference type="GO" id="GO:0000105">
    <property type="term" value="P:L-histidine biosynthetic process"/>
    <property type="evidence" value="ECO:0007669"/>
    <property type="project" value="UniProtKB-UniRule"/>
</dbReference>
<dbReference type="PANTHER" id="PTHR42945:SF1">
    <property type="entry name" value="HISTIDINE BIOSYNTHESIS BIFUNCTIONAL PROTEIN HIS7"/>
    <property type="match status" value="1"/>
</dbReference>
<evidence type="ECO:0000313" key="15">
    <source>
        <dbReference type="EMBL" id="SMG18395.1"/>
    </source>
</evidence>
<evidence type="ECO:0000256" key="3">
    <source>
        <dbReference type="ARBA" id="ARBA00005169"/>
    </source>
</evidence>
<dbReference type="UniPathway" id="UPA00031">
    <property type="reaction ID" value="UER00007"/>
</dbReference>
<keyword evidence="11 13" id="KW-0368">Histidine biosynthesis</keyword>
<comment type="pathway">
    <text evidence="3 13">Amino-acid biosynthesis; L-histidine biosynthesis; L-histidine from 5-phospho-alpha-D-ribose 1-diphosphate: step 3/9.</text>
</comment>
<comment type="catalytic activity">
    <reaction evidence="2 13">
        <text>1-(5-phospho-beta-D-ribosyl)-ATP + H2O = 1-(5-phospho-beta-D-ribosyl)-5'-AMP + diphosphate + H(+)</text>
        <dbReference type="Rhea" id="RHEA:22828"/>
        <dbReference type="ChEBI" id="CHEBI:15377"/>
        <dbReference type="ChEBI" id="CHEBI:15378"/>
        <dbReference type="ChEBI" id="CHEBI:33019"/>
        <dbReference type="ChEBI" id="CHEBI:59457"/>
        <dbReference type="ChEBI" id="CHEBI:73183"/>
        <dbReference type="EC" id="3.6.1.31"/>
    </reaction>
</comment>
<evidence type="ECO:0000256" key="9">
    <source>
        <dbReference type="ARBA" id="ARBA00022801"/>
    </source>
</evidence>
<evidence type="ECO:0000256" key="11">
    <source>
        <dbReference type="ARBA" id="ARBA00023102"/>
    </source>
</evidence>
<dbReference type="GO" id="GO:0005524">
    <property type="term" value="F:ATP binding"/>
    <property type="evidence" value="ECO:0007669"/>
    <property type="project" value="UniProtKB-KW"/>
</dbReference>
<dbReference type="EMBL" id="FXBB01000005">
    <property type="protein sequence ID" value="SMG18395.1"/>
    <property type="molecule type" value="Genomic_DNA"/>
</dbReference>
<keyword evidence="12 13" id="KW-0511">Multifunctional enzyme</keyword>
<dbReference type="InterPro" id="IPR038019">
    <property type="entry name" value="PRib_AMP_CycHydrolase_sf"/>
</dbReference>
<comment type="similarity">
    <text evidence="5 13">In the C-terminal section; belongs to the PRA-PH family.</text>
</comment>
<accession>A0A1X7ITA9</accession>
<dbReference type="STRING" id="561720.SAMN06275492_10524"/>
<evidence type="ECO:0000256" key="12">
    <source>
        <dbReference type="ARBA" id="ARBA00023268"/>
    </source>
</evidence>
<dbReference type="SUPFAM" id="SSF101386">
    <property type="entry name" value="all-alpha NTP pyrophosphatases"/>
    <property type="match status" value="1"/>
</dbReference>
<dbReference type="FunFam" id="3.10.20.810:FF:000001">
    <property type="entry name" value="Histidine biosynthesis bifunctional protein HisIE"/>
    <property type="match status" value="1"/>
</dbReference>
<evidence type="ECO:0000256" key="7">
    <source>
        <dbReference type="ARBA" id="ARBA00022605"/>
    </source>
</evidence>
<keyword evidence="13" id="KW-0963">Cytoplasm</keyword>
<dbReference type="InterPro" id="IPR023019">
    <property type="entry name" value="His_synth_HisIE"/>
</dbReference>
<evidence type="ECO:0000313" key="16">
    <source>
        <dbReference type="Proteomes" id="UP000193355"/>
    </source>
</evidence>
<dbReference type="EC" id="3.5.4.19" evidence="13"/>
<dbReference type="GO" id="GO:0005737">
    <property type="term" value="C:cytoplasm"/>
    <property type="evidence" value="ECO:0007669"/>
    <property type="project" value="UniProtKB-SubCell"/>
</dbReference>
<evidence type="ECO:0000256" key="13">
    <source>
        <dbReference type="HAMAP-Rule" id="MF_01019"/>
    </source>
</evidence>
<name>A0A1X7ITA9_9BACT</name>
<dbReference type="InterPro" id="IPR021130">
    <property type="entry name" value="PRib-ATP_PPHydrolase-like"/>
</dbReference>
<proteinExistence type="inferred from homology"/>
<dbReference type="GO" id="GO:0004636">
    <property type="term" value="F:phosphoribosyl-ATP diphosphatase activity"/>
    <property type="evidence" value="ECO:0007669"/>
    <property type="project" value="UniProtKB-UniRule"/>
</dbReference>
<dbReference type="SUPFAM" id="SSF141734">
    <property type="entry name" value="HisI-like"/>
    <property type="match status" value="1"/>
</dbReference>
<dbReference type="NCBIfam" id="TIGR03188">
    <property type="entry name" value="histidine_hisI"/>
    <property type="match status" value="1"/>
</dbReference>
<dbReference type="EC" id="3.6.1.31" evidence="13"/>
<gene>
    <name evidence="13" type="primary">hisI</name>
    <name evidence="13" type="synonym">hisIE</name>
    <name evidence="15" type="ORF">SAMN06275492_10524</name>
</gene>
<comment type="catalytic activity">
    <reaction evidence="1 13">
        <text>1-(5-phospho-beta-D-ribosyl)-5'-AMP + H2O = 1-(5-phospho-beta-D-ribosyl)-5-[(5-phospho-beta-D-ribosylamino)methylideneamino]imidazole-4-carboxamide</text>
        <dbReference type="Rhea" id="RHEA:20049"/>
        <dbReference type="ChEBI" id="CHEBI:15377"/>
        <dbReference type="ChEBI" id="CHEBI:58435"/>
        <dbReference type="ChEBI" id="CHEBI:59457"/>
        <dbReference type="EC" id="3.5.4.19"/>
    </reaction>
</comment>
<evidence type="ECO:0000256" key="8">
    <source>
        <dbReference type="ARBA" id="ARBA00022741"/>
    </source>
</evidence>
<dbReference type="AlphaFoldDB" id="A0A1X7ITA9"/>
<dbReference type="Proteomes" id="UP000193355">
    <property type="component" value="Unassembled WGS sequence"/>
</dbReference>
<dbReference type="HAMAP" id="MF_01019">
    <property type="entry name" value="HisIE"/>
    <property type="match status" value="1"/>
</dbReference>
<evidence type="ECO:0000256" key="6">
    <source>
        <dbReference type="ARBA" id="ARBA00008299"/>
    </source>
</evidence>